<feature type="region of interest" description="Disordered" evidence="2">
    <location>
        <begin position="445"/>
        <end position="542"/>
    </location>
</feature>
<evidence type="ECO:0000313" key="5">
    <source>
        <dbReference type="EMBL" id="KAK5097003.1"/>
    </source>
</evidence>
<feature type="compositionally biased region" description="Pro residues" evidence="2">
    <location>
        <begin position="505"/>
        <end position="514"/>
    </location>
</feature>
<keyword evidence="1" id="KW-0862">Zinc</keyword>
<keyword evidence="3" id="KW-0812">Transmembrane</keyword>
<dbReference type="CDD" id="cd16454">
    <property type="entry name" value="RING-H2_PA-TM-RING"/>
    <property type="match status" value="1"/>
</dbReference>
<dbReference type="InterPro" id="IPR051826">
    <property type="entry name" value="E3_ubiquitin-ligase_domain"/>
</dbReference>
<comment type="caution">
    <text evidence="5">The sequence shown here is derived from an EMBL/GenBank/DDBJ whole genome shotgun (WGS) entry which is preliminary data.</text>
</comment>
<reference evidence="5 6" key="1">
    <citation type="submission" date="2023-08" db="EMBL/GenBank/DDBJ databases">
        <title>Black Yeasts Isolated from many extreme environments.</title>
        <authorList>
            <person name="Coleine C."/>
            <person name="Stajich J.E."/>
            <person name="Selbmann L."/>
        </authorList>
    </citation>
    <scope>NUCLEOTIDE SEQUENCE [LARGE SCALE GENOMIC DNA]</scope>
    <source>
        <strain evidence="5 6">CCFEE 5885</strain>
    </source>
</reference>
<evidence type="ECO:0000256" key="1">
    <source>
        <dbReference type="PROSITE-ProRule" id="PRU00175"/>
    </source>
</evidence>
<dbReference type="EMBL" id="JAVRRG010000020">
    <property type="protein sequence ID" value="KAK5097003.1"/>
    <property type="molecule type" value="Genomic_DNA"/>
</dbReference>
<feature type="transmembrane region" description="Helical" evidence="3">
    <location>
        <begin position="224"/>
        <end position="249"/>
    </location>
</feature>
<dbReference type="Proteomes" id="UP001345013">
    <property type="component" value="Unassembled WGS sequence"/>
</dbReference>
<evidence type="ECO:0000256" key="3">
    <source>
        <dbReference type="SAM" id="Phobius"/>
    </source>
</evidence>
<dbReference type="InterPro" id="IPR013083">
    <property type="entry name" value="Znf_RING/FYVE/PHD"/>
</dbReference>
<gene>
    <name evidence="5" type="ORF">LTR24_002444</name>
</gene>
<evidence type="ECO:0000313" key="6">
    <source>
        <dbReference type="Proteomes" id="UP001345013"/>
    </source>
</evidence>
<dbReference type="SMART" id="SM00184">
    <property type="entry name" value="RING"/>
    <property type="match status" value="1"/>
</dbReference>
<keyword evidence="1" id="KW-0863">Zinc-finger</keyword>
<accession>A0ABR0KI66</accession>
<feature type="region of interest" description="Disordered" evidence="2">
    <location>
        <begin position="300"/>
        <end position="326"/>
    </location>
</feature>
<protein>
    <recommendedName>
        <fullName evidence="4">RING-type domain-containing protein</fullName>
    </recommendedName>
</protein>
<organism evidence="5 6">
    <name type="scientific">Lithohypha guttulata</name>
    <dbReference type="NCBI Taxonomy" id="1690604"/>
    <lineage>
        <taxon>Eukaryota</taxon>
        <taxon>Fungi</taxon>
        <taxon>Dikarya</taxon>
        <taxon>Ascomycota</taxon>
        <taxon>Pezizomycotina</taxon>
        <taxon>Eurotiomycetes</taxon>
        <taxon>Chaetothyriomycetidae</taxon>
        <taxon>Chaetothyriales</taxon>
        <taxon>Trichomeriaceae</taxon>
        <taxon>Lithohypha</taxon>
    </lineage>
</organism>
<dbReference type="SUPFAM" id="SSF57850">
    <property type="entry name" value="RING/U-box"/>
    <property type="match status" value="1"/>
</dbReference>
<feature type="compositionally biased region" description="Polar residues" evidence="2">
    <location>
        <begin position="460"/>
        <end position="470"/>
    </location>
</feature>
<evidence type="ECO:0000256" key="2">
    <source>
        <dbReference type="SAM" id="MobiDB-lite"/>
    </source>
</evidence>
<feature type="domain" description="RING-type" evidence="4">
    <location>
        <begin position="334"/>
        <end position="377"/>
    </location>
</feature>
<keyword evidence="3" id="KW-0472">Membrane</keyword>
<keyword evidence="3" id="KW-1133">Transmembrane helix</keyword>
<evidence type="ECO:0000259" key="4">
    <source>
        <dbReference type="PROSITE" id="PS50089"/>
    </source>
</evidence>
<keyword evidence="1" id="KW-0479">Metal-binding</keyword>
<sequence length="581" mass="64141">MPDARSANDVEIVTIIVPNPEYDTSRSARIINNSLGYSMRIFNHFETLSENNPNHYAAIEGLLYLPTLAPDIADLCPDLNGTIPESVTRITDFPSGEDYPLTAVFPWTSSVDCTEAYLAQARMDAVRGAITFQTTADPQSVPDPEDDSWSLDDGSHLGISYNPFPIYAITADDGTELLNQMALYSGNMVSVPNGNLLATQYDRRDFPRLFAHVDLQGGADVPSLWIFLIIVLGVLLGIVILASVVMHLIQRHQRNVLQRRLERGEVDLEALGIKKMNVPQELIDKMPRYLFTTAPEVAPPAPLAAPGPDTTSKRASTPSQPPHQHAASFAQTTCPICLDDFAPNESEVRELPCRHIFHPECIDLFLRDNSSLCPMCKVSALPPGYCPVKVTNLMVRRERLVRRMRERRRAGVAAAAARAAGDEPERPMNRATHASLWLQRRLRVGAGLPSTPPPERGSAAANTSTLAGQTRNDHALTDIRSPDPSATQDVELGQITSAESQPQSQPQPQPTPPRLDPRRQTLAIPPEVSSQGSSARRAWRRERLARQQDEVYHEQEASARQADVGRPLWRRIVGRVAPGFD</sequence>
<feature type="compositionally biased region" description="Basic and acidic residues" evidence="2">
    <location>
        <begin position="471"/>
        <end position="481"/>
    </location>
</feature>
<dbReference type="Pfam" id="PF13639">
    <property type="entry name" value="zf-RING_2"/>
    <property type="match status" value="1"/>
</dbReference>
<feature type="compositionally biased region" description="Polar residues" evidence="2">
    <location>
        <begin position="484"/>
        <end position="499"/>
    </location>
</feature>
<dbReference type="InterPro" id="IPR001841">
    <property type="entry name" value="Znf_RING"/>
</dbReference>
<dbReference type="PANTHER" id="PTHR22765">
    <property type="entry name" value="RING FINGER AND PROTEASE ASSOCIATED DOMAIN-CONTAINING"/>
    <property type="match status" value="1"/>
</dbReference>
<dbReference type="Gene3D" id="3.30.40.10">
    <property type="entry name" value="Zinc/RING finger domain, C3HC4 (zinc finger)"/>
    <property type="match status" value="1"/>
</dbReference>
<dbReference type="PROSITE" id="PS50089">
    <property type="entry name" value="ZF_RING_2"/>
    <property type="match status" value="1"/>
</dbReference>
<dbReference type="PANTHER" id="PTHR22765:SF416">
    <property type="entry name" value="E3 UBIQUITIN-PROTEIN LIGASE GODZILLA"/>
    <property type="match status" value="1"/>
</dbReference>
<name>A0ABR0KI66_9EURO</name>
<proteinExistence type="predicted"/>
<keyword evidence="6" id="KW-1185">Reference proteome</keyword>